<gene>
    <name evidence="1" type="ORF">RBWH47_02885</name>
</gene>
<reference evidence="1 2" key="1">
    <citation type="journal article" date="2013" name="Mar. Genomics">
        <title>Expression of sulfatases in Rhodopirellula baltica and the diversity of sulfatases in the genus Rhodopirellula.</title>
        <authorList>
            <person name="Wegner C.E."/>
            <person name="Richter-Heitmann T."/>
            <person name="Klindworth A."/>
            <person name="Klockow C."/>
            <person name="Richter M."/>
            <person name="Achstetter T."/>
            <person name="Glockner F.O."/>
            <person name="Harder J."/>
        </authorList>
    </citation>
    <scope>NUCLEOTIDE SEQUENCE [LARGE SCALE GENOMIC DNA]</scope>
    <source>
        <strain evidence="1 2">WH47</strain>
    </source>
</reference>
<dbReference type="AlphaFoldDB" id="F2AM55"/>
<dbReference type="PATRIC" id="fig|991778.3.peg.788"/>
<dbReference type="Proteomes" id="UP000006222">
    <property type="component" value="Unassembled WGS sequence"/>
</dbReference>
<sequence length="51" mass="5780">MPDQQTALPDAATPILNRCIKDARTLRYPKSEFVSLQIQIDHKSFQATHIA</sequence>
<dbReference type="EMBL" id="AFAR01000044">
    <property type="protein sequence ID" value="EGF29268.1"/>
    <property type="molecule type" value="Genomic_DNA"/>
</dbReference>
<name>F2AM55_RHOBT</name>
<organism evidence="1 2">
    <name type="scientific">Rhodopirellula baltica WH47</name>
    <dbReference type="NCBI Taxonomy" id="991778"/>
    <lineage>
        <taxon>Bacteria</taxon>
        <taxon>Pseudomonadati</taxon>
        <taxon>Planctomycetota</taxon>
        <taxon>Planctomycetia</taxon>
        <taxon>Pirellulales</taxon>
        <taxon>Pirellulaceae</taxon>
        <taxon>Rhodopirellula</taxon>
    </lineage>
</organism>
<comment type="caution">
    <text evidence="1">The sequence shown here is derived from an EMBL/GenBank/DDBJ whole genome shotgun (WGS) entry which is preliminary data.</text>
</comment>
<proteinExistence type="predicted"/>
<accession>F2AM55</accession>
<evidence type="ECO:0000313" key="1">
    <source>
        <dbReference type="EMBL" id="EGF29268.1"/>
    </source>
</evidence>
<evidence type="ECO:0000313" key="2">
    <source>
        <dbReference type="Proteomes" id="UP000006222"/>
    </source>
</evidence>
<protein>
    <submittedName>
        <fullName evidence="1">Uncharacterized protein</fullName>
    </submittedName>
</protein>